<evidence type="ECO:0000256" key="1">
    <source>
        <dbReference type="ARBA" id="ARBA00004167"/>
    </source>
</evidence>
<dbReference type="OrthoDB" id="6504985at2"/>
<organism evidence="4 5">
    <name type="scientific">Candidatus Fukatsuia symbiotica</name>
    <dbReference type="NCBI Taxonomy" id="1878942"/>
    <lineage>
        <taxon>Bacteria</taxon>
        <taxon>Pseudomonadati</taxon>
        <taxon>Pseudomonadota</taxon>
        <taxon>Gammaproteobacteria</taxon>
        <taxon>Enterobacterales</taxon>
        <taxon>Yersiniaceae</taxon>
        <taxon>Candidatus Fukatsuia</taxon>
    </lineage>
</organism>
<dbReference type="KEGG" id="fsm:CCS41_10585"/>
<dbReference type="Proteomes" id="UP000261875">
    <property type="component" value="Chromosome"/>
</dbReference>
<keyword evidence="2" id="KW-0812">Transmembrane</keyword>
<dbReference type="STRING" id="1878942.GCA_900128755_00040"/>
<evidence type="ECO:0000313" key="4">
    <source>
        <dbReference type="EMBL" id="AWK15413.1"/>
    </source>
</evidence>
<dbReference type="NCBIfam" id="TIGR02532">
    <property type="entry name" value="IV_pilin_GFxxxE"/>
    <property type="match status" value="1"/>
</dbReference>
<dbReference type="PROSITE" id="PS00409">
    <property type="entry name" value="PROKAR_NTER_METHYL"/>
    <property type="match status" value="1"/>
</dbReference>
<evidence type="ECO:0000259" key="3">
    <source>
        <dbReference type="Pfam" id="PF12528"/>
    </source>
</evidence>
<comment type="subcellular location">
    <subcellularLocation>
        <location evidence="1">Membrane</location>
        <topology evidence="1">Single-pass membrane protein</topology>
    </subcellularLocation>
</comment>
<keyword evidence="2" id="KW-1133">Transmembrane helix</keyword>
<dbReference type="AlphaFoldDB" id="A0A2U8I8H5"/>
<dbReference type="EMBL" id="CP021659">
    <property type="protein sequence ID" value="AWK15413.1"/>
    <property type="molecule type" value="Genomic_DNA"/>
</dbReference>
<protein>
    <recommendedName>
        <fullName evidence="3">Prepilin peptidase dependent protein C-like C-terminal domain-containing protein</fullName>
    </recommendedName>
</protein>
<proteinExistence type="predicted"/>
<name>A0A2U8I8H5_9GAMM</name>
<evidence type="ECO:0000313" key="5">
    <source>
        <dbReference type="Proteomes" id="UP000261875"/>
    </source>
</evidence>
<dbReference type="Pfam" id="PF12528">
    <property type="entry name" value="T2SSppdC"/>
    <property type="match status" value="1"/>
</dbReference>
<gene>
    <name evidence="4" type="ORF">CCS41_10585</name>
</gene>
<feature type="transmembrane region" description="Helical" evidence="2">
    <location>
        <begin position="14"/>
        <end position="31"/>
    </location>
</feature>
<dbReference type="InterPro" id="IPR012902">
    <property type="entry name" value="N_methyl_site"/>
</dbReference>
<reference evidence="4 5" key="1">
    <citation type="submission" date="2017-05" db="EMBL/GenBank/DDBJ databases">
        <title>Genome sequence of Candidatus Fukatsuia symbiotica and Candidatus Hamiltonella defensa from Acyrthosiphon pisum strain 5D.</title>
        <authorList>
            <person name="Patel V.A."/>
            <person name="Chevignon G."/>
            <person name="Russell J.A."/>
            <person name="Oliver K.M."/>
        </authorList>
    </citation>
    <scope>NUCLEOTIDE SEQUENCE [LARGE SCALE GENOMIC DNA]</scope>
    <source>
        <strain evidence="4 5">5D</strain>
    </source>
</reference>
<dbReference type="InterPro" id="IPR022204">
    <property type="entry name" value="PpdC-like_C"/>
</dbReference>
<dbReference type="Pfam" id="PF07963">
    <property type="entry name" value="N_methyl"/>
    <property type="match status" value="1"/>
</dbReference>
<accession>A0A2U8I8H5</accession>
<dbReference type="GO" id="GO:0016020">
    <property type="term" value="C:membrane"/>
    <property type="evidence" value="ECO:0007669"/>
    <property type="project" value="UniProtKB-SubCell"/>
</dbReference>
<keyword evidence="5" id="KW-1185">Reference proteome</keyword>
<keyword evidence="2" id="KW-0472">Membrane</keyword>
<evidence type="ECO:0000256" key="2">
    <source>
        <dbReference type="SAM" id="Phobius"/>
    </source>
</evidence>
<feature type="domain" description="Prepilin peptidase dependent protein C-like C-terminal" evidence="3">
    <location>
        <begin position="31"/>
        <end position="113"/>
    </location>
</feature>
<sequence length="117" mass="13467">MPAKYQKGFSLPEIVIAALLFSVSLLGLLQYQQTLLQGFHRQRQLKQAWSLAQQNIEILANGDFPFSESRLPKPALGWQYTHNADRINESCVKLNVKVITPQKQQVELNRWLCDTQE</sequence>